<accession>A0A699QHK2</accession>
<evidence type="ECO:0000313" key="4">
    <source>
        <dbReference type="EMBL" id="GFC70116.1"/>
    </source>
</evidence>
<feature type="transmembrane region" description="Helical" evidence="3">
    <location>
        <begin position="30"/>
        <end position="52"/>
    </location>
</feature>
<keyword evidence="3" id="KW-1133">Transmembrane helix</keyword>
<keyword evidence="3" id="KW-0812">Transmembrane</keyword>
<evidence type="ECO:0000256" key="2">
    <source>
        <dbReference type="ARBA" id="ARBA00022679"/>
    </source>
</evidence>
<proteinExistence type="inferred from homology"/>
<organism evidence="4">
    <name type="scientific">Tanacetum cinerariifolium</name>
    <name type="common">Dalmatian daisy</name>
    <name type="synonym">Chrysanthemum cinerariifolium</name>
    <dbReference type="NCBI Taxonomy" id="118510"/>
    <lineage>
        <taxon>Eukaryota</taxon>
        <taxon>Viridiplantae</taxon>
        <taxon>Streptophyta</taxon>
        <taxon>Embryophyta</taxon>
        <taxon>Tracheophyta</taxon>
        <taxon>Spermatophyta</taxon>
        <taxon>Magnoliopsida</taxon>
        <taxon>eudicotyledons</taxon>
        <taxon>Gunneridae</taxon>
        <taxon>Pentapetalae</taxon>
        <taxon>asterids</taxon>
        <taxon>campanulids</taxon>
        <taxon>Asterales</taxon>
        <taxon>Asteraceae</taxon>
        <taxon>Asteroideae</taxon>
        <taxon>Anthemideae</taxon>
        <taxon>Anthemidinae</taxon>
        <taxon>Tanacetum</taxon>
    </lineage>
</organism>
<dbReference type="PANTHER" id="PTHR43009:SF10">
    <property type="entry name" value="HOMOGENTISATE SOLANESYLTRANSFERASE, CHLOROPLASTIC"/>
    <property type="match status" value="1"/>
</dbReference>
<dbReference type="AlphaFoldDB" id="A0A699QHK2"/>
<protein>
    <submittedName>
        <fullName evidence="4">Homogentisate solanesyltransferase, chloroplastic</fullName>
    </submittedName>
</protein>
<evidence type="ECO:0000256" key="3">
    <source>
        <dbReference type="SAM" id="Phobius"/>
    </source>
</evidence>
<keyword evidence="3" id="KW-0472">Membrane</keyword>
<comment type="similarity">
    <text evidence="1">Belongs to the UbiA prenyltransferase family.</text>
</comment>
<keyword evidence="2 4" id="KW-0808">Transferase</keyword>
<gene>
    <name evidence="4" type="ORF">Tci_842086</name>
</gene>
<dbReference type="PANTHER" id="PTHR43009">
    <property type="entry name" value="HOMOGENTISATE SOLANESYLTRANSFERASE, CHLOROPLASTIC"/>
    <property type="match status" value="1"/>
</dbReference>
<dbReference type="GO" id="GO:0016740">
    <property type="term" value="F:transferase activity"/>
    <property type="evidence" value="ECO:0007669"/>
    <property type="project" value="UniProtKB-KW"/>
</dbReference>
<feature type="non-terminal residue" evidence="4">
    <location>
        <position position="65"/>
    </location>
</feature>
<name>A0A699QHK2_TANCI</name>
<dbReference type="EMBL" id="BKCJ011027525">
    <property type="protein sequence ID" value="GFC70116.1"/>
    <property type="molecule type" value="Genomic_DNA"/>
</dbReference>
<reference evidence="4" key="1">
    <citation type="journal article" date="2019" name="Sci. Rep.">
        <title>Draft genome of Tanacetum cinerariifolium, the natural source of mosquito coil.</title>
        <authorList>
            <person name="Yamashiro T."/>
            <person name="Shiraishi A."/>
            <person name="Satake H."/>
            <person name="Nakayama K."/>
        </authorList>
    </citation>
    <scope>NUCLEOTIDE SEQUENCE</scope>
</reference>
<evidence type="ECO:0000256" key="1">
    <source>
        <dbReference type="ARBA" id="ARBA00005985"/>
    </source>
</evidence>
<sequence length="65" mass="7125">IAITKDLPDVEGDRKFEISTFATKLGVRNIGLLGSGLLLINYIGSIAAALYMPQAWVLERAKYTQ</sequence>
<comment type="caution">
    <text evidence="4">The sequence shown here is derived from an EMBL/GenBank/DDBJ whole genome shotgun (WGS) entry which is preliminary data.</text>
</comment>
<feature type="non-terminal residue" evidence="4">
    <location>
        <position position="1"/>
    </location>
</feature>